<dbReference type="InterPro" id="IPR029063">
    <property type="entry name" value="SAM-dependent_MTases_sf"/>
</dbReference>
<proteinExistence type="predicted"/>
<organism evidence="1 2">
    <name type="scientific">Pseudaquabacterium pictum</name>
    <dbReference type="NCBI Taxonomy" id="2315236"/>
    <lineage>
        <taxon>Bacteria</taxon>
        <taxon>Pseudomonadati</taxon>
        <taxon>Pseudomonadota</taxon>
        <taxon>Betaproteobacteria</taxon>
        <taxon>Burkholderiales</taxon>
        <taxon>Sphaerotilaceae</taxon>
        <taxon>Pseudaquabacterium</taxon>
    </lineage>
</organism>
<name>A0A480ATV6_9BURK</name>
<keyword evidence="2" id="KW-1185">Reference proteome</keyword>
<accession>A0A480ATV6</accession>
<dbReference type="GO" id="GO:0008168">
    <property type="term" value="F:methyltransferase activity"/>
    <property type="evidence" value="ECO:0007669"/>
    <property type="project" value="UniProtKB-KW"/>
</dbReference>
<keyword evidence="1" id="KW-0489">Methyltransferase</keyword>
<dbReference type="InterPro" id="IPR010342">
    <property type="entry name" value="DUF938"/>
</dbReference>
<protein>
    <submittedName>
        <fullName evidence="1">SAM-dependent methyltransferase</fullName>
    </submittedName>
</protein>
<dbReference type="Proteomes" id="UP000301751">
    <property type="component" value="Unassembled WGS sequence"/>
</dbReference>
<dbReference type="AlphaFoldDB" id="A0A480ATV6"/>
<comment type="caution">
    <text evidence="1">The sequence shown here is derived from an EMBL/GenBank/DDBJ whole genome shotgun (WGS) entry which is preliminary data.</text>
</comment>
<gene>
    <name evidence="1" type="ORF">AQPW35_40550</name>
</gene>
<dbReference type="GO" id="GO:0032259">
    <property type="term" value="P:methylation"/>
    <property type="evidence" value="ECO:0007669"/>
    <property type="project" value="UniProtKB-KW"/>
</dbReference>
<dbReference type="EMBL" id="BJCL01000012">
    <property type="protein sequence ID" value="GCL64974.1"/>
    <property type="molecule type" value="Genomic_DNA"/>
</dbReference>
<dbReference type="SUPFAM" id="SSF53335">
    <property type="entry name" value="S-adenosyl-L-methionine-dependent methyltransferases"/>
    <property type="match status" value="1"/>
</dbReference>
<dbReference type="CDD" id="cd02440">
    <property type="entry name" value="AdoMet_MTases"/>
    <property type="match status" value="1"/>
</dbReference>
<dbReference type="Pfam" id="PF06080">
    <property type="entry name" value="DUF938"/>
    <property type="match status" value="1"/>
</dbReference>
<evidence type="ECO:0000313" key="2">
    <source>
        <dbReference type="Proteomes" id="UP000301751"/>
    </source>
</evidence>
<dbReference type="OrthoDB" id="9342562at2"/>
<keyword evidence="1" id="KW-0808">Transferase</keyword>
<dbReference type="PANTHER" id="PTHR20974">
    <property type="entry name" value="UPF0585 PROTEIN CG18661"/>
    <property type="match status" value="1"/>
</dbReference>
<evidence type="ECO:0000313" key="1">
    <source>
        <dbReference type="EMBL" id="GCL64974.1"/>
    </source>
</evidence>
<sequence>MPFTSQAQTSPAAERNKGPILAALQQLLPPAGRLLEIAAGTGQHAAHCAAGLTGWQWQPTDPSAGALASINAWAQQQPSPGLLPPLQLDVLQQPWPLPPHQRFDAVYCANMLHIAPWACCTALMEGAAQWLVPGGLLLTYGPYFVDGEAPSPGNTAFDADLQARNPAWGVRWLHAVQAEAAAAGLQWLQRLDMPANNLLLVFRRA</sequence>
<dbReference type="RefSeq" id="WP_137734684.1">
    <property type="nucleotide sequence ID" value="NZ_BJCL01000012.1"/>
</dbReference>
<dbReference type="PANTHER" id="PTHR20974:SF0">
    <property type="entry name" value="UPF0585 PROTEIN CG18661"/>
    <property type="match status" value="1"/>
</dbReference>
<dbReference type="Gene3D" id="3.40.50.150">
    <property type="entry name" value="Vaccinia Virus protein VP39"/>
    <property type="match status" value="1"/>
</dbReference>
<reference evidence="2" key="1">
    <citation type="submission" date="2019-03" db="EMBL/GenBank/DDBJ databases">
        <title>Aquabacterium pictum sp.nov., the first bacteriochlorophyll a-containing freshwater bacterium in the genus Aquabacterium of the class Betaproteobacteria.</title>
        <authorList>
            <person name="Hirose S."/>
            <person name="Tank M."/>
            <person name="Hara E."/>
            <person name="Tamaki H."/>
            <person name="Takaichi S."/>
            <person name="Haruta S."/>
            <person name="Hanada S."/>
        </authorList>
    </citation>
    <scope>NUCLEOTIDE SEQUENCE [LARGE SCALE GENOMIC DNA]</scope>
    <source>
        <strain evidence="2">W35</strain>
    </source>
</reference>